<evidence type="ECO:0000313" key="3">
    <source>
        <dbReference type="Proteomes" id="UP000807306"/>
    </source>
</evidence>
<accession>A0A9P6EII1</accession>
<feature type="transmembrane region" description="Helical" evidence="1">
    <location>
        <begin position="12"/>
        <end position="31"/>
    </location>
</feature>
<keyword evidence="1" id="KW-1133">Transmembrane helix</keyword>
<sequence>MRCPSWLCRSSSLPLYLFLYFKNLYFSTISLSSTFSFTFLPPFLLRFGSFTFISSIYARWQNR</sequence>
<evidence type="ECO:0000256" key="1">
    <source>
        <dbReference type="SAM" id="Phobius"/>
    </source>
</evidence>
<keyword evidence="1" id="KW-0472">Membrane</keyword>
<dbReference type="AlphaFoldDB" id="A0A9P6EII1"/>
<protein>
    <submittedName>
        <fullName evidence="2">Uncharacterized protein</fullName>
    </submittedName>
</protein>
<proteinExistence type="predicted"/>
<gene>
    <name evidence="2" type="ORF">CPB83DRAFT_851350</name>
</gene>
<keyword evidence="3" id="KW-1185">Reference proteome</keyword>
<keyword evidence="1" id="KW-0812">Transmembrane</keyword>
<comment type="caution">
    <text evidence="2">The sequence shown here is derived from an EMBL/GenBank/DDBJ whole genome shotgun (WGS) entry which is preliminary data.</text>
</comment>
<evidence type="ECO:0000313" key="2">
    <source>
        <dbReference type="EMBL" id="KAF9530303.1"/>
    </source>
</evidence>
<dbReference type="EMBL" id="MU157841">
    <property type="protein sequence ID" value="KAF9530303.1"/>
    <property type="molecule type" value="Genomic_DNA"/>
</dbReference>
<organism evidence="2 3">
    <name type="scientific">Crepidotus variabilis</name>
    <dbReference type="NCBI Taxonomy" id="179855"/>
    <lineage>
        <taxon>Eukaryota</taxon>
        <taxon>Fungi</taxon>
        <taxon>Dikarya</taxon>
        <taxon>Basidiomycota</taxon>
        <taxon>Agaricomycotina</taxon>
        <taxon>Agaricomycetes</taxon>
        <taxon>Agaricomycetidae</taxon>
        <taxon>Agaricales</taxon>
        <taxon>Agaricineae</taxon>
        <taxon>Crepidotaceae</taxon>
        <taxon>Crepidotus</taxon>
    </lineage>
</organism>
<dbReference type="Proteomes" id="UP000807306">
    <property type="component" value="Unassembled WGS sequence"/>
</dbReference>
<reference evidence="2" key="1">
    <citation type="submission" date="2020-11" db="EMBL/GenBank/DDBJ databases">
        <authorList>
            <consortium name="DOE Joint Genome Institute"/>
            <person name="Ahrendt S."/>
            <person name="Riley R."/>
            <person name="Andreopoulos W."/>
            <person name="Labutti K."/>
            <person name="Pangilinan J."/>
            <person name="Ruiz-Duenas F.J."/>
            <person name="Barrasa J.M."/>
            <person name="Sanchez-Garcia M."/>
            <person name="Camarero S."/>
            <person name="Miyauchi S."/>
            <person name="Serrano A."/>
            <person name="Linde D."/>
            <person name="Babiker R."/>
            <person name="Drula E."/>
            <person name="Ayuso-Fernandez I."/>
            <person name="Pacheco R."/>
            <person name="Padilla G."/>
            <person name="Ferreira P."/>
            <person name="Barriuso J."/>
            <person name="Kellner H."/>
            <person name="Castanera R."/>
            <person name="Alfaro M."/>
            <person name="Ramirez L."/>
            <person name="Pisabarro A.G."/>
            <person name="Kuo A."/>
            <person name="Tritt A."/>
            <person name="Lipzen A."/>
            <person name="He G."/>
            <person name="Yan M."/>
            <person name="Ng V."/>
            <person name="Cullen D."/>
            <person name="Martin F."/>
            <person name="Rosso M.-N."/>
            <person name="Henrissat B."/>
            <person name="Hibbett D."/>
            <person name="Martinez A.T."/>
            <person name="Grigoriev I.V."/>
        </authorList>
    </citation>
    <scope>NUCLEOTIDE SEQUENCE</scope>
    <source>
        <strain evidence="2">CBS 506.95</strain>
    </source>
</reference>
<feature type="transmembrane region" description="Helical" evidence="1">
    <location>
        <begin position="43"/>
        <end position="60"/>
    </location>
</feature>
<name>A0A9P6EII1_9AGAR</name>